<dbReference type="RefSeq" id="WP_407031675.1">
    <property type="nucleotide sequence ID" value="NZ_JAQGEF010000012.1"/>
</dbReference>
<sequence>MKTILKLSVVAMAFFACKNQTNKPEVSNTETVNNLAFEGLKSNGIIEITDTTQLETIDSAAIKNALKGDAFYNLVFWKNRAIVYTDSKVVEVISASLMSIPNTLIETQTEVLYNFNRTWCDSIEDKSIWKNYILSASLVNDSLKQQEYIDAHNTQRDKWPDVAKGFCHANFQQLQIFKIGRQLVLIIRVPAANTLEELDPKTLENNPKMVEWNNLMKDYQTGLPGTKPGETWVFFK</sequence>
<dbReference type="Proteomes" id="UP001210231">
    <property type="component" value="Unassembled WGS sequence"/>
</dbReference>
<dbReference type="EC" id="5.1.3.32" evidence="1"/>
<comment type="caution">
    <text evidence="1">The sequence shown here is derived from an EMBL/GenBank/DDBJ whole genome shotgun (WGS) entry which is preliminary data.</text>
</comment>
<dbReference type="InterPro" id="IPR052996">
    <property type="entry name" value="Carb_Metab_Mutarotase"/>
</dbReference>
<dbReference type="Pfam" id="PF05336">
    <property type="entry name" value="rhaM"/>
    <property type="match status" value="1"/>
</dbReference>
<protein>
    <submittedName>
        <fullName evidence="1">L-rhamnose mutarotase</fullName>
        <ecNumber evidence="1">5.1.3.32</ecNumber>
    </submittedName>
</protein>
<dbReference type="GO" id="GO:0062192">
    <property type="term" value="F:L-rhamnose mutarotase activity"/>
    <property type="evidence" value="ECO:0007669"/>
    <property type="project" value="UniProtKB-EC"/>
</dbReference>
<dbReference type="InterPro" id="IPR011008">
    <property type="entry name" value="Dimeric_a/b-barrel"/>
</dbReference>
<dbReference type="SUPFAM" id="SSF54909">
    <property type="entry name" value="Dimeric alpha+beta barrel"/>
    <property type="match status" value="1"/>
</dbReference>
<proteinExistence type="predicted"/>
<keyword evidence="2" id="KW-1185">Reference proteome</keyword>
<dbReference type="PROSITE" id="PS51257">
    <property type="entry name" value="PROKAR_LIPOPROTEIN"/>
    <property type="match status" value="1"/>
</dbReference>
<keyword evidence="1" id="KW-0413">Isomerase</keyword>
<evidence type="ECO:0000313" key="2">
    <source>
        <dbReference type="Proteomes" id="UP001210231"/>
    </source>
</evidence>
<name>A0ABT4UKH0_9BACT</name>
<dbReference type="PANTHER" id="PTHR43239">
    <property type="entry name" value="UPF0734 PROTEIN DDB_G0273871/DDB_G0273177"/>
    <property type="match status" value="1"/>
</dbReference>
<gene>
    <name evidence="1" type="ORF">O3P16_11060</name>
</gene>
<reference evidence="1 2" key="1">
    <citation type="submission" date="2022-12" db="EMBL/GenBank/DDBJ databases">
        <title>Chitinophagaceae gen. sp. nov., a new member of the family Chitinophagaceae, isolated from soil in a chemical factory.</title>
        <authorList>
            <person name="Ke Z."/>
        </authorList>
    </citation>
    <scope>NUCLEOTIDE SEQUENCE [LARGE SCALE GENOMIC DNA]</scope>
    <source>
        <strain evidence="1 2">LY-5</strain>
    </source>
</reference>
<organism evidence="1 2">
    <name type="scientific">Polluticaenibacter yanchengensis</name>
    <dbReference type="NCBI Taxonomy" id="3014562"/>
    <lineage>
        <taxon>Bacteria</taxon>
        <taxon>Pseudomonadati</taxon>
        <taxon>Bacteroidota</taxon>
        <taxon>Chitinophagia</taxon>
        <taxon>Chitinophagales</taxon>
        <taxon>Chitinophagaceae</taxon>
        <taxon>Polluticaenibacter</taxon>
    </lineage>
</organism>
<dbReference type="Gene3D" id="3.30.70.100">
    <property type="match status" value="1"/>
</dbReference>
<accession>A0ABT4UKH0</accession>
<dbReference type="EMBL" id="JAQGEF010000012">
    <property type="protein sequence ID" value="MDA3615349.1"/>
    <property type="molecule type" value="Genomic_DNA"/>
</dbReference>
<evidence type="ECO:0000313" key="1">
    <source>
        <dbReference type="EMBL" id="MDA3615349.1"/>
    </source>
</evidence>
<dbReference type="InterPro" id="IPR008000">
    <property type="entry name" value="Rham/fucose_mutarotase"/>
</dbReference>
<dbReference type="PANTHER" id="PTHR43239:SF1">
    <property type="entry name" value="UPF0734 PROTEIN DDB_G0273871_DDB_G0273177"/>
    <property type="match status" value="1"/>
</dbReference>